<dbReference type="GO" id="GO:0008679">
    <property type="term" value="F:2-hydroxy-3-oxopropionate reductase activity"/>
    <property type="evidence" value="ECO:0007669"/>
    <property type="project" value="UniProtKB-EC"/>
</dbReference>
<feature type="compositionally biased region" description="Polar residues" evidence="1">
    <location>
        <begin position="180"/>
        <end position="189"/>
    </location>
</feature>
<organism evidence="2">
    <name type="scientific">uncultured Acetobacteraceae bacterium</name>
    <dbReference type="NCBI Taxonomy" id="169975"/>
    <lineage>
        <taxon>Bacteria</taxon>
        <taxon>Pseudomonadati</taxon>
        <taxon>Pseudomonadota</taxon>
        <taxon>Alphaproteobacteria</taxon>
        <taxon>Acetobacterales</taxon>
        <taxon>Acetobacteraceae</taxon>
        <taxon>environmental samples</taxon>
    </lineage>
</organism>
<feature type="non-terminal residue" evidence="2">
    <location>
        <position position="1"/>
    </location>
</feature>
<sequence>VPVRRAGHQRGTGCQAAVGRLPGHRHHGGPHGPPHRPGGARRRRLEPHRRQDRGALRLRRRPGQRRGSGGPGRRCRGLHVELRPGLRGDTRRGRRPRRHAPGQPPRRDEFDPHRGGAAPRGGGGREGHRLSRRARFRRRDGSTRRDAGHHGRGAPDAFERARPLLEAMGRPTHVGPAGTGQFSKLVNQM</sequence>
<name>A0A6J4HAI8_9PROT</name>
<dbReference type="AlphaFoldDB" id="A0A6J4HAI8"/>
<feature type="compositionally biased region" description="Basic and acidic residues" evidence="1">
    <location>
        <begin position="78"/>
        <end position="91"/>
    </location>
</feature>
<proteinExistence type="predicted"/>
<keyword evidence="2" id="KW-0560">Oxidoreductase</keyword>
<reference evidence="2" key="1">
    <citation type="submission" date="2020-02" db="EMBL/GenBank/DDBJ databases">
        <authorList>
            <person name="Meier V. D."/>
        </authorList>
    </citation>
    <scope>NUCLEOTIDE SEQUENCE</scope>
    <source>
        <strain evidence="2">AVDCRST_MAG04</strain>
    </source>
</reference>
<protein>
    <submittedName>
        <fullName evidence="2">2-hydroxy-3-oxopropionate reductase</fullName>
        <ecNumber evidence="2">1.1.1.60</ecNumber>
    </submittedName>
</protein>
<feature type="compositionally biased region" description="Basic residues" evidence="1">
    <location>
        <begin position="38"/>
        <end position="47"/>
    </location>
</feature>
<feature type="compositionally biased region" description="Basic and acidic residues" evidence="1">
    <location>
        <begin position="105"/>
        <end position="114"/>
    </location>
</feature>
<feature type="non-terminal residue" evidence="2">
    <location>
        <position position="189"/>
    </location>
</feature>
<feature type="compositionally biased region" description="Basic and acidic residues" evidence="1">
    <location>
        <begin position="139"/>
        <end position="149"/>
    </location>
</feature>
<evidence type="ECO:0000256" key="1">
    <source>
        <dbReference type="SAM" id="MobiDB-lite"/>
    </source>
</evidence>
<accession>A0A6J4HAI8</accession>
<dbReference type="Gene3D" id="3.40.50.720">
    <property type="entry name" value="NAD(P)-binding Rossmann-like Domain"/>
    <property type="match status" value="1"/>
</dbReference>
<gene>
    <name evidence="2" type="ORF">AVDCRST_MAG04-430</name>
</gene>
<evidence type="ECO:0000313" key="2">
    <source>
        <dbReference type="EMBL" id="CAA9216867.1"/>
    </source>
</evidence>
<feature type="region of interest" description="Disordered" evidence="1">
    <location>
        <begin position="1"/>
        <end position="189"/>
    </location>
</feature>
<dbReference type="EMBL" id="CADCTL010000030">
    <property type="protein sequence ID" value="CAA9216867.1"/>
    <property type="molecule type" value="Genomic_DNA"/>
</dbReference>
<dbReference type="EC" id="1.1.1.60" evidence="2"/>